<keyword evidence="5" id="KW-0560">Oxidoreductase</keyword>
<dbReference type="Gene3D" id="3.90.180.10">
    <property type="entry name" value="Medium-chain alcohol dehydrogenases, catalytic domain"/>
    <property type="match status" value="1"/>
</dbReference>
<feature type="domain" description="Enoyl reductase (ER)" evidence="7">
    <location>
        <begin position="7"/>
        <end position="342"/>
    </location>
</feature>
<dbReference type="GO" id="GO:0005737">
    <property type="term" value="C:cytoplasm"/>
    <property type="evidence" value="ECO:0007669"/>
    <property type="project" value="TreeGrafter"/>
</dbReference>
<dbReference type="Pfam" id="PF08240">
    <property type="entry name" value="ADH_N"/>
    <property type="match status" value="1"/>
</dbReference>
<dbReference type="InterPro" id="IPR002328">
    <property type="entry name" value="ADH_Zn_CS"/>
</dbReference>
<dbReference type="Pfam" id="PF00107">
    <property type="entry name" value="ADH_zinc_N"/>
    <property type="match status" value="1"/>
</dbReference>
<dbReference type="InterPro" id="IPR013149">
    <property type="entry name" value="ADH-like_C"/>
</dbReference>
<reference evidence="8" key="1">
    <citation type="submission" date="2021-02" db="EMBL/GenBank/DDBJ databases">
        <authorList>
            <person name="Han P."/>
        </authorList>
    </citation>
    <scope>NUCLEOTIDE SEQUENCE</scope>
    <source>
        <strain evidence="8">Candidatus Nitrosotenuis uzonensis 5A</strain>
    </source>
</reference>
<dbReference type="Gene3D" id="3.40.50.720">
    <property type="entry name" value="NAD(P)-binding Rossmann-like Domain"/>
    <property type="match status" value="1"/>
</dbReference>
<dbReference type="PROSITE" id="PS00059">
    <property type="entry name" value="ADH_ZINC"/>
    <property type="match status" value="1"/>
</dbReference>
<comment type="caution">
    <text evidence="8">The sequence shown here is derived from an EMBL/GenBank/DDBJ whole genome shotgun (WGS) entry which is preliminary data.</text>
</comment>
<dbReference type="GO" id="GO:0008270">
    <property type="term" value="F:zinc ion binding"/>
    <property type="evidence" value="ECO:0007669"/>
    <property type="project" value="InterPro"/>
</dbReference>
<dbReference type="SMART" id="SM00829">
    <property type="entry name" value="PKS_ER"/>
    <property type="match status" value="1"/>
</dbReference>
<dbReference type="Proteomes" id="UP000655759">
    <property type="component" value="Unassembled WGS sequence"/>
</dbReference>
<dbReference type="AlphaFoldDB" id="A0A812F263"/>
<evidence type="ECO:0000256" key="4">
    <source>
        <dbReference type="ARBA" id="ARBA00022833"/>
    </source>
</evidence>
<dbReference type="InterPro" id="IPR013154">
    <property type="entry name" value="ADH-like_N"/>
</dbReference>
<dbReference type="SUPFAM" id="SSF51735">
    <property type="entry name" value="NAD(P)-binding Rossmann-fold domains"/>
    <property type="match status" value="1"/>
</dbReference>
<proteinExistence type="inferred from homology"/>
<evidence type="ECO:0000256" key="3">
    <source>
        <dbReference type="ARBA" id="ARBA00022723"/>
    </source>
</evidence>
<organism evidence="8 9">
    <name type="scientific">Candidatus Nitrosotenuis uzonensis</name>
    <dbReference type="NCBI Taxonomy" id="1407055"/>
    <lineage>
        <taxon>Archaea</taxon>
        <taxon>Nitrososphaerota</taxon>
        <taxon>Candidatus Nitrosotenuis</taxon>
    </lineage>
</organism>
<evidence type="ECO:0000256" key="1">
    <source>
        <dbReference type="ARBA" id="ARBA00001947"/>
    </source>
</evidence>
<dbReference type="InterPro" id="IPR011032">
    <property type="entry name" value="GroES-like_sf"/>
</dbReference>
<dbReference type="EMBL" id="CAJNAQ010000005">
    <property type="protein sequence ID" value="CAE6496803.1"/>
    <property type="molecule type" value="Genomic_DNA"/>
</dbReference>
<dbReference type="RefSeq" id="WP_205099648.1">
    <property type="nucleotide sequence ID" value="NZ_CAJNAQ010000005.1"/>
</dbReference>
<gene>
    <name evidence="8" type="ORF">NUZ5A_50586</name>
</gene>
<dbReference type="SUPFAM" id="SSF50129">
    <property type="entry name" value="GroES-like"/>
    <property type="match status" value="1"/>
</dbReference>
<evidence type="ECO:0000313" key="8">
    <source>
        <dbReference type="EMBL" id="CAE6496803.1"/>
    </source>
</evidence>
<comment type="similarity">
    <text evidence="2 6">Belongs to the zinc-containing alcohol dehydrogenase family.</text>
</comment>
<dbReference type="InterPro" id="IPR036291">
    <property type="entry name" value="NAD(P)-bd_dom_sf"/>
</dbReference>
<evidence type="ECO:0000256" key="6">
    <source>
        <dbReference type="RuleBase" id="RU361277"/>
    </source>
</evidence>
<sequence>MELMRAMILEKLSPIEENPLNLRQIERHGIKKSNEILIRIEACGVCRSQLHGIEGDWVKYGIPPALPTIPGHEIVGTVIQIGSGVTKFRVGQRAGISPLYGSCLSCDYCVHGKEHLCDMAEITGESLLGGYAEYITITEDFATPVPDFMKPEYAAPLFCAGITAYKAVVAAEPSTDKKIGVFGVGGVGHLAVEFAKIFNCRVIGFARSKSHLDVAKRIGADNVIQYDPNQPEFLTNVRKEEGLLDAAIVFAPSESVTDTAINAVKKGGTIVIGTFGNIPNFDVTQEKTIRGTLIGSRKDMADVVRIAEQNQLEIVYKTFPLEKANDVLRDLKYSKIEARAVLTP</sequence>
<keyword evidence="4 6" id="KW-0862">Zinc</keyword>
<dbReference type="PANTHER" id="PTHR42940">
    <property type="entry name" value="ALCOHOL DEHYDROGENASE 1-RELATED"/>
    <property type="match status" value="1"/>
</dbReference>
<dbReference type="PANTHER" id="PTHR42940:SF8">
    <property type="entry name" value="VACUOLAR PROTEIN SORTING-ASSOCIATED PROTEIN 11"/>
    <property type="match status" value="1"/>
</dbReference>
<comment type="cofactor">
    <cofactor evidence="1 6">
        <name>Zn(2+)</name>
        <dbReference type="ChEBI" id="CHEBI:29105"/>
    </cofactor>
</comment>
<protein>
    <submittedName>
        <fullName evidence="8">Putative zinc-binding dehydrogenase</fullName>
    </submittedName>
</protein>
<evidence type="ECO:0000259" key="7">
    <source>
        <dbReference type="SMART" id="SM00829"/>
    </source>
</evidence>
<dbReference type="InterPro" id="IPR020843">
    <property type="entry name" value="ER"/>
</dbReference>
<accession>A0A812F263</accession>
<evidence type="ECO:0000256" key="5">
    <source>
        <dbReference type="ARBA" id="ARBA00023002"/>
    </source>
</evidence>
<evidence type="ECO:0000256" key="2">
    <source>
        <dbReference type="ARBA" id="ARBA00008072"/>
    </source>
</evidence>
<evidence type="ECO:0000313" key="9">
    <source>
        <dbReference type="Proteomes" id="UP000655759"/>
    </source>
</evidence>
<keyword evidence="3 6" id="KW-0479">Metal-binding</keyword>
<name>A0A812F263_9ARCH</name>
<dbReference type="GO" id="GO:0004022">
    <property type="term" value="F:alcohol dehydrogenase (NAD+) activity"/>
    <property type="evidence" value="ECO:0007669"/>
    <property type="project" value="TreeGrafter"/>
</dbReference>